<evidence type="ECO:0000313" key="3">
    <source>
        <dbReference type="Proteomes" id="UP000824120"/>
    </source>
</evidence>
<dbReference type="AlphaFoldDB" id="A0A9J5Y205"/>
<accession>A0A9J5Y205</accession>
<gene>
    <name evidence="2" type="ORF">H5410_035899</name>
</gene>
<evidence type="ECO:0000313" key="2">
    <source>
        <dbReference type="EMBL" id="KAG5594667.1"/>
    </source>
</evidence>
<proteinExistence type="predicted"/>
<organism evidence="2 3">
    <name type="scientific">Solanum commersonii</name>
    <name type="common">Commerson's wild potato</name>
    <name type="synonym">Commerson's nightshade</name>
    <dbReference type="NCBI Taxonomy" id="4109"/>
    <lineage>
        <taxon>Eukaryota</taxon>
        <taxon>Viridiplantae</taxon>
        <taxon>Streptophyta</taxon>
        <taxon>Embryophyta</taxon>
        <taxon>Tracheophyta</taxon>
        <taxon>Spermatophyta</taxon>
        <taxon>Magnoliopsida</taxon>
        <taxon>eudicotyledons</taxon>
        <taxon>Gunneridae</taxon>
        <taxon>Pentapetalae</taxon>
        <taxon>asterids</taxon>
        <taxon>lamiids</taxon>
        <taxon>Solanales</taxon>
        <taxon>Solanaceae</taxon>
        <taxon>Solanoideae</taxon>
        <taxon>Solaneae</taxon>
        <taxon>Solanum</taxon>
    </lineage>
</organism>
<sequence length="160" mass="18020">FLKIWVAEDHSAQLVEISTHSAICPLVWFITFLLFPSAFSHFEPLGNIVRLRKTARDSPNCLGDPQEVFSPFFQPLYYFLLDIANRLTEPVTESLWRARSGLPNRLDLNLWQVGDGKGLSEIMSGTQRPRKEVATSSQRKHVQSGGNVSPTLVVPKGQTR</sequence>
<protein>
    <submittedName>
        <fullName evidence="2">Uncharacterized protein</fullName>
    </submittedName>
</protein>
<keyword evidence="3" id="KW-1185">Reference proteome</keyword>
<name>A0A9J5Y205_SOLCO</name>
<feature type="region of interest" description="Disordered" evidence="1">
    <location>
        <begin position="120"/>
        <end position="160"/>
    </location>
</feature>
<dbReference type="Proteomes" id="UP000824120">
    <property type="component" value="Chromosome 7"/>
</dbReference>
<dbReference type="EMBL" id="JACXVP010000007">
    <property type="protein sequence ID" value="KAG5594667.1"/>
    <property type="molecule type" value="Genomic_DNA"/>
</dbReference>
<evidence type="ECO:0000256" key="1">
    <source>
        <dbReference type="SAM" id="MobiDB-lite"/>
    </source>
</evidence>
<comment type="caution">
    <text evidence="2">The sequence shown here is derived from an EMBL/GenBank/DDBJ whole genome shotgun (WGS) entry which is preliminary data.</text>
</comment>
<reference evidence="2 3" key="1">
    <citation type="submission" date="2020-09" db="EMBL/GenBank/DDBJ databases">
        <title>De no assembly of potato wild relative species, Solanum commersonii.</title>
        <authorList>
            <person name="Cho K."/>
        </authorList>
    </citation>
    <scope>NUCLEOTIDE SEQUENCE [LARGE SCALE GENOMIC DNA]</scope>
    <source>
        <strain evidence="2">LZ3.2</strain>
        <tissue evidence="2">Leaf</tissue>
    </source>
</reference>
<feature type="non-terminal residue" evidence="2">
    <location>
        <position position="1"/>
    </location>
</feature>